<feature type="transmembrane region" description="Helical" evidence="1">
    <location>
        <begin position="12"/>
        <end position="30"/>
    </location>
</feature>
<reference evidence="2 3" key="1">
    <citation type="submission" date="2019-08" db="EMBL/GenBank/DDBJ databases">
        <title>In-depth cultivation of the pig gut microbiome towards novel bacterial diversity and tailored functional studies.</title>
        <authorList>
            <person name="Wylensek D."/>
            <person name="Hitch T.C.A."/>
            <person name="Clavel T."/>
        </authorList>
    </citation>
    <scope>NUCLEOTIDE SEQUENCE [LARGE SCALE GENOMIC DNA]</scope>
    <source>
        <strain evidence="2 3">BL-389-WT-3D</strain>
    </source>
</reference>
<dbReference type="EMBL" id="VUMB01000056">
    <property type="protein sequence ID" value="MSS41868.1"/>
    <property type="molecule type" value="Genomic_DNA"/>
</dbReference>
<dbReference type="RefSeq" id="WP_154323069.1">
    <property type="nucleotide sequence ID" value="NZ_CP045695.1"/>
</dbReference>
<organism evidence="2 3">
    <name type="scientific">Clostridium scindens (strain JCM 10418 / VPI 12708)</name>
    <dbReference type="NCBI Taxonomy" id="29347"/>
    <lineage>
        <taxon>Bacteria</taxon>
        <taxon>Bacillati</taxon>
        <taxon>Bacillota</taxon>
        <taxon>Clostridia</taxon>
        <taxon>Lachnospirales</taxon>
        <taxon>Lachnospiraceae</taxon>
    </lineage>
</organism>
<accession>A0A844F5Y6</accession>
<evidence type="ECO:0000313" key="2">
    <source>
        <dbReference type="EMBL" id="MSS41868.1"/>
    </source>
</evidence>
<sequence>MGKLRKLSLGKKILIGIVIGLAIGFISPKAGSKHASDYYICDFLRGRPSCAGAESGTAD</sequence>
<dbReference type="AlphaFoldDB" id="A0A844F5Y6"/>
<comment type="caution">
    <text evidence="2">The sequence shown here is derived from an EMBL/GenBank/DDBJ whole genome shotgun (WGS) entry which is preliminary data.</text>
</comment>
<proteinExistence type="predicted"/>
<gene>
    <name evidence="2" type="ORF">FYJ37_16440</name>
</gene>
<keyword evidence="1" id="KW-1133">Transmembrane helix</keyword>
<evidence type="ECO:0000256" key="1">
    <source>
        <dbReference type="SAM" id="Phobius"/>
    </source>
</evidence>
<name>A0A844F5Y6_CLOSV</name>
<protein>
    <submittedName>
        <fullName evidence="2">Uncharacterized protein</fullName>
    </submittedName>
</protein>
<dbReference type="Proteomes" id="UP000462363">
    <property type="component" value="Unassembled WGS sequence"/>
</dbReference>
<evidence type="ECO:0000313" key="3">
    <source>
        <dbReference type="Proteomes" id="UP000462363"/>
    </source>
</evidence>
<keyword evidence="1" id="KW-0812">Transmembrane</keyword>
<keyword evidence="1" id="KW-0472">Membrane</keyword>